<feature type="domain" description="DUF7083" evidence="2">
    <location>
        <begin position="458"/>
        <end position="525"/>
    </location>
</feature>
<name>A0ABD2LFW6_9BILA</name>
<dbReference type="PANTHER" id="PTHR22954">
    <property type="entry name" value="RETROVIRAL PROTEASE-RELATED"/>
    <property type="match status" value="1"/>
</dbReference>
<evidence type="ECO:0000313" key="3">
    <source>
        <dbReference type="EMBL" id="KAL3114107.1"/>
    </source>
</evidence>
<feature type="compositionally biased region" description="Polar residues" evidence="1">
    <location>
        <begin position="314"/>
        <end position="323"/>
    </location>
</feature>
<evidence type="ECO:0000259" key="2">
    <source>
        <dbReference type="Pfam" id="PF23309"/>
    </source>
</evidence>
<reference evidence="3 4" key="1">
    <citation type="submission" date="2024-10" db="EMBL/GenBank/DDBJ databases">
        <authorList>
            <person name="Kim D."/>
        </authorList>
    </citation>
    <scope>NUCLEOTIDE SEQUENCE [LARGE SCALE GENOMIC DNA]</scope>
    <source>
        <strain evidence="3">BH-2024</strain>
    </source>
</reference>
<feature type="region of interest" description="Disordered" evidence="1">
    <location>
        <begin position="300"/>
        <end position="370"/>
    </location>
</feature>
<dbReference type="AlphaFoldDB" id="A0ABD2LFW6"/>
<dbReference type="Pfam" id="PF23309">
    <property type="entry name" value="DUF7083"/>
    <property type="match status" value="1"/>
</dbReference>
<dbReference type="InterPro" id="IPR055510">
    <property type="entry name" value="DUF7083"/>
</dbReference>
<keyword evidence="4" id="KW-1185">Reference proteome</keyword>
<dbReference type="Proteomes" id="UP001620626">
    <property type="component" value="Unassembled WGS sequence"/>
</dbReference>
<gene>
    <name evidence="3" type="ORF">niasHT_010921</name>
</gene>
<dbReference type="Pfam" id="PF03564">
    <property type="entry name" value="DUF1759"/>
    <property type="match status" value="1"/>
</dbReference>
<dbReference type="PANTHER" id="PTHR22954:SF3">
    <property type="entry name" value="PROTEIN CBG08539"/>
    <property type="match status" value="1"/>
</dbReference>
<sequence length="570" mass="65603">MTAPIQAIVKGCASKLEALLGTEMPPDLGVNALPNQCQRRLYKFRNLLNHLEKVIKKIDENLGLANDYIGKLSRDNAARKETEMQELLQELNIIDKQRTHTADGDTTSGIVPLSGSVPMRKNLPKTELKRFDGSPSQWIPLWDYFRTIIHEDSHVPKIEKFSYLDLCIEGKASAIIQGIPISESGYDDAIDLLLKTYGETKRLIRTLNRELMSLQISESFEDDESLYLKSEKIFRQLISMNQNVEDGMYYSNLEGKMSPEVLDKYCVIKDIEDNDDWDTSKFRNAFSRVLDQIKHRQELRKNVLKPKREHHEQTMSFTATKQENNQERNKSSQNKSDQSPHHRREEQTRKFQNRMPSSINPLTDDLSMKDDLNSPEIIKRRDVGNIPMLSQGGIREGIGRVNAVLNITGVKFANELDITSHCVEELIHPSVIYLDQKEILLKTRKTNRLKKTSQSLKRSISDWLERFNFSLDCAAPQLADQAKVKLLMTKLSEAAFSQYSKSCLPKKVTDFDFSQTEERLKIAFSRPQSIWIDRYECLRASKSDDENFRPLINNRSRLPTLVANGRCCRS</sequence>
<dbReference type="InterPro" id="IPR005312">
    <property type="entry name" value="DUF1759"/>
</dbReference>
<comment type="caution">
    <text evidence="3">The sequence shown here is derived from an EMBL/GenBank/DDBJ whole genome shotgun (WGS) entry which is preliminary data.</text>
</comment>
<proteinExistence type="predicted"/>
<evidence type="ECO:0000313" key="4">
    <source>
        <dbReference type="Proteomes" id="UP001620626"/>
    </source>
</evidence>
<evidence type="ECO:0000256" key="1">
    <source>
        <dbReference type="SAM" id="MobiDB-lite"/>
    </source>
</evidence>
<protein>
    <recommendedName>
        <fullName evidence="2">DUF7083 domain-containing protein</fullName>
    </recommendedName>
</protein>
<organism evidence="3 4">
    <name type="scientific">Heterodera trifolii</name>
    <dbReference type="NCBI Taxonomy" id="157864"/>
    <lineage>
        <taxon>Eukaryota</taxon>
        <taxon>Metazoa</taxon>
        <taxon>Ecdysozoa</taxon>
        <taxon>Nematoda</taxon>
        <taxon>Chromadorea</taxon>
        <taxon>Rhabditida</taxon>
        <taxon>Tylenchina</taxon>
        <taxon>Tylenchomorpha</taxon>
        <taxon>Tylenchoidea</taxon>
        <taxon>Heteroderidae</taxon>
        <taxon>Heteroderinae</taxon>
        <taxon>Heterodera</taxon>
    </lineage>
</organism>
<feature type="compositionally biased region" description="Basic and acidic residues" evidence="1">
    <location>
        <begin position="338"/>
        <end position="349"/>
    </location>
</feature>
<accession>A0ABD2LFW6</accession>
<dbReference type="EMBL" id="JBICBT010000424">
    <property type="protein sequence ID" value="KAL3114107.1"/>
    <property type="molecule type" value="Genomic_DNA"/>
</dbReference>